<dbReference type="GeneID" id="77729706"/>
<dbReference type="Gene3D" id="3.30.1520.10">
    <property type="entry name" value="Phox-like domain"/>
    <property type="match status" value="1"/>
</dbReference>
<dbReference type="GO" id="GO:0042147">
    <property type="term" value="P:retrograde transport, endosome to Golgi"/>
    <property type="evidence" value="ECO:0007669"/>
    <property type="project" value="TreeGrafter"/>
</dbReference>
<keyword evidence="5" id="KW-1185">Reference proteome</keyword>
<dbReference type="Proteomes" id="UP001164286">
    <property type="component" value="Unassembled WGS sequence"/>
</dbReference>
<dbReference type="PANTHER" id="PTHR47433">
    <property type="entry name" value="VACUOLAR PROTEIN SORTING-ASSOCIATED PROTEIN 17"/>
    <property type="match status" value="1"/>
</dbReference>
<feature type="compositionally biased region" description="Pro residues" evidence="2">
    <location>
        <begin position="467"/>
        <end position="483"/>
    </location>
</feature>
<evidence type="ECO:0000259" key="3">
    <source>
        <dbReference type="SMART" id="SM00312"/>
    </source>
</evidence>
<dbReference type="RefSeq" id="XP_052943036.1">
    <property type="nucleotide sequence ID" value="XM_053090501.1"/>
</dbReference>
<comment type="caution">
    <text evidence="4">The sequence shown here is derived from an EMBL/GenBank/DDBJ whole genome shotgun (WGS) entry which is preliminary data.</text>
</comment>
<evidence type="ECO:0000256" key="1">
    <source>
        <dbReference type="SAM" id="Coils"/>
    </source>
</evidence>
<protein>
    <recommendedName>
        <fullName evidence="3">PX domain-containing protein</fullName>
    </recommendedName>
</protein>
<dbReference type="CDD" id="cd07596">
    <property type="entry name" value="BAR_SNX"/>
    <property type="match status" value="1"/>
</dbReference>
<dbReference type="InterPro" id="IPR001683">
    <property type="entry name" value="PX_dom"/>
</dbReference>
<dbReference type="Pfam" id="PF09325">
    <property type="entry name" value="Vps5"/>
    <property type="match status" value="1"/>
</dbReference>
<evidence type="ECO:0000256" key="2">
    <source>
        <dbReference type="SAM" id="MobiDB-lite"/>
    </source>
</evidence>
<dbReference type="SUPFAM" id="SSF64268">
    <property type="entry name" value="PX domain"/>
    <property type="match status" value="1"/>
</dbReference>
<dbReference type="GO" id="GO:0032266">
    <property type="term" value="F:phosphatidylinositol-3-phosphate binding"/>
    <property type="evidence" value="ECO:0007669"/>
    <property type="project" value="TreeGrafter"/>
</dbReference>
<name>A0AA38H6A7_9TREE</name>
<dbReference type="InterPro" id="IPR015404">
    <property type="entry name" value="Vps5_C"/>
</dbReference>
<accession>A0AA38H6A7</accession>
<dbReference type="PANTHER" id="PTHR47433:SF1">
    <property type="entry name" value="VACUOLAR PROTEIN SORTING-ASSOCIATED PROTEIN 17"/>
    <property type="match status" value="1"/>
</dbReference>
<dbReference type="GO" id="GO:0006886">
    <property type="term" value="P:intracellular protein transport"/>
    <property type="evidence" value="ECO:0007669"/>
    <property type="project" value="TreeGrafter"/>
</dbReference>
<feature type="compositionally biased region" description="Basic and acidic residues" evidence="2">
    <location>
        <begin position="16"/>
        <end position="25"/>
    </location>
</feature>
<dbReference type="GO" id="GO:0030905">
    <property type="term" value="C:retromer, tubulation complex"/>
    <property type="evidence" value="ECO:0007669"/>
    <property type="project" value="TreeGrafter"/>
</dbReference>
<feature type="region of interest" description="Disordered" evidence="2">
    <location>
        <begin position="420"/>
        <end position="524"/>
    </location>
</feature>
<reference evidence="4" key="1">
    <citation type="journal article" date="2022" name="G3 (Bethesda)">
        <title>High quality genome of the basidiomycete yeast Dioszegia hungarica PDD-24b-2 isolated from cloud water.</title>
        <authorList>
            <person name="Jarrige D."/>
            <person name="Haridas S."/>
            <person name="Bleykasten-Grosshans C."/>
            <person name="Joly M."/>
            <person name="Nadalig T."/>
            <person name="Sancelme M."/>
            <person name="Vuilleumier S."/>
            <person name="Grigoriev I.V."/>
            <person name="Amato P."/>
            <person name="Bringel F."/>
        </authorList>
    </citation>
    <scope>NUCLEOTIDE SEQUENCE</scope>
    <source>
        <strain evidence="4">PDD-24b-2</strain>
    </source>
</reference>
<dbReference type="AlphaFoldDB" id="A0AA38H6A7"/>
<sequence length="536" mass="57526">MALADPSAQYGSPDGGKGKGKEEQRSYLRVRITGLERNRKDLLIRFDASTNLPNFRTGMYRNMQRSYVEFQKFAEQAQLTSPQTIIPALPLASTSATTDEEDDRLVRIALQRWLTRICDDPALMQDEELRSFIESDFGYSPTPPITARRSTSAASAVPLAFTAAISKVVRRGPLDEDDELASARGALDKLETTWGGAAAAINNLGKARRAHALANQEVGAKLINLSTVESDYNLAAAERKAGRALEVVAGVAGAQTASENIVLSDSLGYQALNARAAKDALLQRTQLLEDAQTSSKSSITKRRNVERLKGSSRIDPAKVDDAIGEMEDAEALEQQLTRQLAAISTNLHLSLRQHSRNAHEDVALALLENARLTVGFHKHILKELEAVRPDLAKVSGSAEAAVGVRGTPAGAAVRNSAASSGMSASISQPHMTPSRPYDSPSAPAVRQPQQHVSPPPPTMGTSQSMFLPPPQSGSSFRPPPPNQPQRQEATPDPLGGQMAQSMVLPPGHRPGAAQGGRNQGRRLDERQAAKLLSGGF</sequence>
<keyword evidence="1" id="KW-0175">Coiled coil</keyword>
<evidence type="ECO:0000313" key="4">
    <source>
        <dbReference type="EMBL" id="KAI9633259.1"/>
    </source>
</evidence>
<dbReference type="Gene3D" id="1.20.1270.60">
    <property type="entry name" value="Arfaptin homology (AH) domain/BAR domain"/>
    <property type="match status" value="1"/>
</dbReference>
<dbReference type="EMBL" id="JAKWFO010000011">
    <property type="protein sequence ID" value="KAI9633259.1"/>
    <property type="molecule type" value="Genomic_DNA"/>
</dbReference>
<feature type="region of interest" description="Disordered" evidence="2">
    <location>
        <begin position="1"/>
        <end position="25"/>
    </location>
</feature>
<dbReference type="SMART" id="SM00312">
    <property type="entry name" value="PX"/>
    <property type="match status" value="1"/>
</dbReference>
<dbReference type="Pfam" id="PF00787">
    <property type="entry name" value="PX"/>
    <property type="match status" value="1"/>
</dbReference>
<dbReference type="GO" id="GO:0005829">
    <property type="term" value="C:cytosol"/>
    <property type="evidence" value="ECO:0007669"/>
    <property type="project" value="GOC"/>
</dbReference>
<organism evidence="4 5">
    <name type="scientific">Dioszegia hungarica</name>
    <dbReference type="NCBI Taxonomy" id="4972"/>
    <lineage>
        <taxon>Eukaryota</taxon>
        <taxon>Fungi</taxon>
        <taxon>Dikarya</taxon>
        <taxon>Basidiomycota</taxon>
        <taxon>Agaricomycotina</taxon>
        <taxon>Tremellomycetes</taxon>
        <taxon>Tremellales</taxon>
        <taxon>Bulleribasidiaceae</taxon>
        <taxon>Dioszegia</taxon>
    </lineage>
</organism>
<dbReference type="InterPro" id="IPR027267">
    <property type="entry name" value="AH/BAR_dom_sf"/>
</dbReference>
<evidence type="ECO:0000313" key="5">
    <source>
        <dbReference type="Proteomes" id="UP001164286"/>
    </source>
</evidence>
<feature type="coiled-coil region" evidence="1">
    <location>
        <begin position="319"/>
        <end position="346"/>
    </location>
</feature>
<dbReference type="CDD" id="cd06891">
    <property type="entry name" value="PX_Vps17p"/>
    <property type="match status" value="1"/>
</dbReference>
<gene>
    <name evidence="4" type="ORF">MKK02DRAFT_39237</name>
</gene>
<dbReference type="InterPro" id="IPR036871">
    <property type="entry name" value="PX_dom_sf"/>
</dbReference>
<feature type="domain" description="PX" evidence="3">
    <location>
        <begin position="26"/>
        <end position="136"/>
    </location>
</feature>
<dbReference type="InterPro" id="IPR037907">
    <property type="entry name" value="Vps17_PX"/>
</dbReference>
<proteinExistence type="predicted"/>
<dbReference type="InterPro" id="IPR053055">
    <property type="entry name" value="VPS17"/>
</dbReference>
<dbReference type="GO" id="GO:0005768">
    <property type="term" value="C:endosome"/>
    <property type="evidence" value="ECO:0007669"/>
    <property type="project" value="TreeGrafter"/>
</dbReference>